<evidence type="ECO:0000313" key="2">
    <source>
        <dbReference type="EMBL" id="KAL1310859.1"/>
    </source>
</evidence>
<organism evidence="2 3">
    <name type="scientific">Neodothiora populina</name>
    <dbReference type="NCBI Taxonomy" id="2781224"/>
    <lineage>
        <taxon>Eukaryota</taxon>
        <taxon>Fungi</taxon>
        <taxon>Dikarya</taxon>
        <taxon>Ascomycota</taxon>
        <taxon>Pezizomycotina</taxon>
        <taxon>Dothideomycetes</taxon>
        <taxon>Dothideomycetidae</taxon>
        <taxon>Dothideales</taxon>
        <taxon>Dothioraceae</taxon>
        <taxon>Neodothiora</taxon>
    </lineage>
</organism>
<protein>
    <recommendedName>
        <fullName evidence="1">Tetrapyrrole biosynthesis uroporphyrinogen III synthase domain-containing protein</fullName>
    </recommendedName>
</protein>
<evidence type="ECO:0000313" key="3">
    <source>
        <dbReference type="Proteomes" id="UP001562354"/>
    </source>
</evidence>
<proteinExistence type="predicted"/>
<dbReference type="SUPFAM" id="SSF69618">
    <property type="entry name" value="HemD-like"/>
    <property type="match status" value="1"/>
</dbReference>
<name>A0ABR3PMT2_9PEZI</name>
<dbReference type="Proteomes" id="UP001562354">
    <property type="component" value="Unassembled WGS sequence"/>
</dbReference>
<accession>A0ABR3PMT2</accession>
<sequence>MNVRTAEPAKVPVLLLKTKSVPTDHYEELFSREGSNYTPSFLPVLEHRFKVKVIQWLEAVIKNRGSVSIPSHDRTDDPQFGGLIFTSQRAVEAFSSIVQSIGSEHIQDLLPAYVPLYVVGPATARGLRSLGLPNPVIGEESGNGQTLAAFMLEHYNALPSSQISPCGKKLPLLFLVGEVRRDIIPRTLQSPDLDDDQRIGVVERVVYETGEMESFHIDFSRALTDNEKAGTKLQWVVVFSPQGCKAMLQCLGWLDLSTGRYDPRLETQGALVTRIATIGPTTRDYLINELGFEPHASAEKPSAEGILATLETYQKHIGM</sequence>
<dbReference type="InterPro" id="IPR003754">
    <property type="entry name" value="4pyrrol_synth_uPrphyn_synth"/>
</dbReference>
<dbReference type="CDD" id="cd06578">
    <property type="entry name" value="HemD"/>
    <property type="match status" value="1"/>
</dbReference>
<dbReference type="PANTHER" id="PTHR12390:SF0">
    <property type="entry name" value="UROPORPHYRINOGEN-III SYNTHASE"/>
    <property type="match status" value="1"/>
</dbReference>
<dbReference type="Gene3D" id="3.40.50.10090">
    <property type="match status" value="2"/>
</dbReference>
<dbReference type="PANTHER" id="PTHR12390">
    <property type="entry name" value="UROPORPHYRINOGEN III SYNTHASE"/>
    <property type="match status" value="1"/>
</dbReference>
<comment type="caution">
    <text evidence="2">The sequence shown here is derived from an EMBL/GenBank/DDBJ whole genome shotgun (WGS) entry which is preliminary data.</text>
</comment>
<keyword evidence="3" id="KW-1185">Reference proteome</keyword>
<feature type="domain" description="Tetrapyrrole biosynthesis uroporphyrinogen III synthase" evidence="1">
    <location>
        <begin position="26"/>
        <end position="307"/>
    </location>
</feature>
<dbReference type="Pfam" id="PF02602">
    <property type="entry name" value="HEM4"/>
    <property type="match status" value="1"/>
</dbReference>
<dbReference type="GeneID" id="95974794"/>
<gene>
    <name evidence="2" type="ORF">AAFC00_001091</name>
</gene>
<dbReference type="EMBL" id="JBFMKM010000003">
    <property type="protein sequence ID" value="KAL1310859.1"/>
    <property type="molecule type" value="Genomic_DNA"/>
</dbReference>
<dbReference type="InterPro" id="IPR036108">
    <property type="entry name" value="4pyrrol_syn_uPrphyn_synt_sf"/>
</dbReference>
<dbReference type="RefSeq" id="XP_069203708.1">
    <property type="nucleotide sequence ID" value="XM_069347894.1"/>
</dbReference>
<evidence type="ECO:0000259" key="1">
    <source>
        <dbReference type="Pfam" id="PF02602"/>
    </source>
</evidence>
<reference evidence="2 3" key="1">
    <citation type="submission" date="2024-07" db="EMBL/GenBank/DDBJ databases">
        <title>Draft sequence of the Neodothiora populina.</title>
        <authorList>
            <person name="Drown D.D."/>
            <person name="Schuette U.S."/>
            <person name="Buechlein A.B."/>
            <person name="Rusch D.R."/>
            <person name="Winton L.W."/>
            <person name="Adams G.A."/>
        </authorList>
    </citation>
    <scope>NUCLEOTIDE SEQUENCE [LARGE SCALE GENOMIC DNA]</scope>
    <source>
        <strain evidence="2 3">CPC 39397</strain>
    </source>
</reference>
<dbReference type="InterPro" id="IPR039793">
    <property type="entry name" value="UROS/Hem4"/>
</dbReference>